<protein>
    <recommendedName>
        <fullName evidence="7">TIGR03943 family protein</fullName>
    </recommendedName>
</protein>
<evidence type="ECO:0000256" key="1">
    <source>
        <dbReference type="SAM" id="MobiDB-lite"/>
    </source>
</evidence>
<dbReference type="PANTHER" id="PTHR40047">
    <property type="entry name" value="UPF0703 PROTEIN YCGQ"/>
    <property type="match status" value="1"/>
</dbReference>
<evidence type="ECO:0000256" key="2">
    <source>
        <dbReference type="SAM" id="Phobius"/>
    </source>
</evidence>
<evidence type="ECO:0000259" key="4">
    <source>
        <dbReference type="Pfam" id="PF21537"/>
    </source>
</evidence>
<sequence length="265" mass="28496">MWPRFLERWKGIALTLVGVVATLWLALSGQLGLYIHPRYFLFTTIMAVIGGVLAIVAILLLPAVGEREDDHEHEHDHEGETDAPQRRGRPRGRRRAIAGAWATVAILVGAGIALLALPPATLSAATAVQRDVERTTSDLANESPLLVGTDPSEFTFKDWALVVRQGGAAAELTTTDVELVGFVMPAPADPDDTFVLARFTITCCAVDAQPIGVPVHLPGWRARFSPDDWVDATGRFGADPSGGEGLVLLPTSLDVTDQPSEPYVY</sequence>
<dbReference type="EMBL" id="BSDP01000001">
    <property type="protein sequence ID" value="GLI27385.1"/>
    <property type="molecule type" value="Genomic_DNA"/>
</dbReference>
<dbReference type="RefSeq" id="WP_281883883.1">
    <property type="nucleotide sequence ID" value="NZ_BSDP01000001.1"/>
</dbReference>
<gene>
    <name evidence="5" type="ORF">ARHIZOSPH14_16270</name>
</gene>
<keyword evidence="2" id="KW-0812">Transmembrane</keyword>
<dbReference type="AlphaFoldDB" id="A0A9W6CW01"/>
<reference evidence="5" key="1">
    <citation type="submission" date="2022-12" db="EMBL/GenBank/DDBJ databases">
        <title>Reference genome sequencing for broad-spectrum identification of bacterial and archaeal isolates by mass spectrometry.</title>
        <authorList>
            <person name="Sekiguchi Y."/>
            <person name="Tourlousse D.M."/>
        </authorList>
    </citation>
    <scope>NUCLEOTIDE SEQUENCE</scope>
    <source>
        <strain evidence="5">14</strain>
    </source>
</reference>
<dbReference type="Pfam" id="PF09323">
    <property type="entry name" value="DUF1980"/>
    <property type="match status" value="1"/>
</dbReference>
<dbReference type="InterPro" id="IPR048447">
    <property type="entry name" value="DUF1980_C"/>
</dbReference>
<feature type="compositionally biased region" description="Basic and acidic residues" evidence="1">
    <location>
        <begin position="69"/>
        <end position="85"/>
    </location>
</feature>
<dbReference type="InterPro" id="IPR052955">
    <property type="entry name" value="UPF0703_membrane_permease"/>
</dbReference>
<accession>A0A9W6CW01</accession>
<dbReference type="InterPro" id="IPR048493">
    <property type="entry name" value="DUF1980_N"/>
</dbReference>
<evidence type="ECO:0008006" key="7">
    <source>
        <dbReference type="Google" id="ProtNLM"/>
    </source>
</evidence>
<proteinExistence type="predicted"/>
<dbReference type="InterPro" id="IPR015402">
    <property type="entry name" value="DUF1980"/>
</dbReference>
<comment type="caution">
    <text evidence="5">The sequence shown here is derived from an EMBL/GenBank/DDBJ whole genome shotgun (WGS) entry which is preliminary data.</text>
</comment>
<evidence type="ECO:0000313" key="6">
    <source>
        <dbReference type="Proteomes" id="UP001144396"/>
    </source>
</evidence>
<feature type="transmembrane region" description="Helical" evidence="2">
    <location>
        <begin position="39"/>
        <end position="61"/>
    </location>
</feature>
<evidence type="ECO:0000313" key="5">
    <source>
        <dbReference type="EMBL" id="GLI27385.1"/>
    </source>
</evidence>
<keyword evidence="6" id="KW-1185">Reference proteome</keyword>
<dbReference type="PANTHER" id="PTHR40047:SF1">
    <property type="entry name" value="UPF0703 PROTEIN YCGQ"/>
    <property type="match status" value="1"/>
</dbReference>
<name>A0A9W6CW01_9MICO</name>
<feature type="region of interest" description="Disordered" evidence="1">
    <location>
        <begin position="69"/>
        <end position="91"/>
    </location>
</feature>
<feature type="domain" description="DUF1980" evidence="3">
    <location>
        <begin position="22"/>
        <end position="130"/>
    </location>
</feature>
<keyword evidence="2" id="KW-0472">Membrane</keyword>
<feature type="domain" description="DUF1980" evidence="4">
    <location>
        <begin position="174"/>
        <end position="265"/>
    </location>
</feature>
<feature type="transmembrane region" description="Helical" evidence="2">
    <location>
        <begin position="12"/>
        <end position="33"/>
    </location>
</feature>
<feature type="transmembrane region" description="Helical" evidence="2">
    <location>
        <begin position="96"/>
        <end position="117"/>
    </location>
</feature>
<evidence type="ECO:0000259" key="3">
    <source>
        <dbReference type="Pfam" id="PF09323"/>
    </source>
</evidence>
<organism evidence="5 6">
    <name type="scientific">Agromyces rhizosphaerae</name>
    <dbReference type="NCBI Taxonomy" id="88374"/>
    <lineage>
        <taxon>Bacteria</taxon>
        <taxon>Bacillati</taxon>
        <taxon>Actinomycetota</taxon>
        <taxon>Actinomycetes</taxon>
        <taxon>Micrococcales</taxon>
        <taxon>Microbacteriaceae</taxon>
        <taxon>Agromyces</taxon>
    </lineage>
</organism>
<dbReference type="NCBIfam" id="TIGR03943">
    <property type="entry name" value="TIGR03943 family putative permease subunit"/>
    <property type="match status" value="1"/>
</dbReference>
<dbReference type="Proteomes" id="UP001144396">
    <property type="component" value="Unassembled WGS sequence"/>
</dbReference>
<dbReference type="Pfam" id="PF21537">
    <property type="entry name" value="DUF1980_C"/>
    <property type="match status" value="1"/>
</dbReference>
<keyword evidence="2" id="KW-1133">Transmembrane helix</keyword>